<protein>
    <submittedName>
        <fullName evidence="2">Uncharacterized protein</fullName>
    </submittedName>
</protein>
<reference evidence="2 3" key="1">
    <citation type="journal article" date="2023" name="bioRxiv">
        <title>High-quality genome assemblies of four members of thePodospora anserinaspecies complex.</title>
        <authorList>
            <person name="Ament-Velasquez S.L."/>
            <person name="Vogan A.A."/>
            <person name="Wallerman O."/>
            <person name="Hartmann F."/>
            <person name="Gautier V."/>
            <person name="Silar P."/>
            <person name="Giraud T."/>
            <person name="Johannesson H."/>
        </authorList>
    </citation>
    <scope>NUCLEOTIDE SEQUENCE [LARGE SCALE GENOMIC DNA]</scope>
    <source>
        <strain evidence="2 3">CBS 415.72m</strain>
    </source>
</reference>
<evidence type="ECO:0000313" key="2">
    <source>
        <dbReference type="EMBL" id="KAK4653960.1"/>
    </source>
</evidence>
<accession>A0ABR0GDY5</accession>
<gene>
    <name evidence="2" type="ORF">QC762_510335</name>
</gene>
<keyword evidence="3" id="KW-1185">Reference proteome</keyword>
<evidence type="ECO:0000256" key="1">
    <source>
        <dbReference type="SAM" id="MobiDB-lite"/>
    </source>
</evidence>
<feature type="region of interest" description="Disordered" evidence="1">
    <location>
        <begin position="1"/>
        <end position="27"/>
    </location>
</feature>
<dbReference type="EMBL" id="JAFFHA010000007">
    <property type="protein sequence ID" value="KAK4653960.1"/>
    <property type="molecule type" value="Genomic_DNA"/>
</dbReference>
<name>A0ABR0GDY5_9PEZI</name>
<sequence>MTVLIPQETSTDFASETGAAPQASPGARCLPRHRLQTALADTQCPLLHDLHPSQFDNAARSCPPRLKARSVISSSFASESCSVYDSQIPFHTLFVFAGRNSNRQNHIIHDCPIPLARDRRGAHPVHIPLRSVIAITAIAVVLDTPILLSETKPLQRFFAPSPYRPVLTQSC</sequence>
<comment type="caution">
    <text evidence="2">The sequence shown here is derived from an EMBL/GenBank/DDBJ whole genome shotgun (WGS) entry which is preliminary data.</text>
</comment>
<dbReference type="RefSeq" id="XP_062742935.1">
    <property type="nucleotide sequence ID" value="XM_062891442.1"/>
</dbReference>
<organism evidence="2 3">
    <name type="scientific">Podospora pseudocomata</name>
    <dbReference type="NCBI Taxonomy" id="2093779"/>
    <lineage>
        <taxon>Eukaryota</taxon>
        <taxon>Fungi</taxon>
        <taxon>Dikarya</taxon>
        <taxon>Ascomycota</taxon>
        <taxon>Pezizomycotina</taxon>
        <taxon>Sordariomycetes</taxon>
        <taxon>Sordariomycetidae</taxon>
        <taxon>Sordariales</taxon>
        <taxon>Podosporaceae</taxon>
        <taxon>Podospora</taxon>
    </lineage>
</organism>
<dbReference type="Proteomes" id="UP001323405">
    <property type="component" value="Unassembled WGS sequence"/>
</dbReference>
<evidence type="ECO:0000313" key="3">
    <source>
        <dbReference type="Proteomes" id="UP001323405"/>
    </source>
</evidence>
<proteinExistence type="predicted"/>
<dbReference type="GeneID" id="87911349"/>